<comment type="caution">
    <text evidence="1">The sequence shown here is derived from an EMBL/GenBank/DDBJ whole genome shotgun (WGS) entry which is preliminary data.</text>
</comment>
<protein>
    <submittedName>
        <fullName evidence="1">Uncharacterized protein</fullName>
    </submittedName>
</protein>
<sequence>MSLTDLATPLRDVQPSSNGSRTLYVPDLFAGILSGDPKRNPFEVEVARQSEEWTKQLVKMDARTGKILTKANFAYLISLSAPDADEEAFRMAVDWCIWAFVFDDQFDEGFMKDKTILAAREMIDMLATQDDTHAPIDRKVHPLQYMFQSVWYRFKARNPSHGLEKRWKYTHKKCLFAILKQVDATERNLVLSADIEDYIETRRHSIGAYSLFAVVEWAHGIKAPEEAMQHPSVQTCERTAADLTWLVNDVLSYKKDLAFGVEHNLIRLLMKQGNSEQKAMNKIGELMADCQRDFDEAVDALPSWGEEEDREIRRYIDACGHVARANMLWSFKSGRYLNADQGKKVRDVRILDLP</sequence>
<evidence type="ECO:0000313" key="2">
    <source>
        <dbReference type="Proteomes" id="UP001143910"/>
    </source>
</evidence>
<organism evidence="1 2">
    <name type="scientific">Zarea fungicola</name>
    <dbReference type="NCBI Taxonomy" id="93591"/>
    <lineage>
        <taxon>Eukaryota</taxon>
        <taxon>Fungi</taxon>
        <taxon>Dikarya</taxon>
        <taxon>Ascomycota</taxon>
        <taxon>Pezizomycotina</taxon>
        <taxon>Sordariomycetes</taxon>
        <taxon>Hypocreomycetidae</taxon>
        <taxon>Hypocreales</taxon>
        <taxon>Cordycipitaceae</taxon>
        <taxon>Zarea</taxon>
    </lineage>
</organism>
<gene>
    <name evidence="1" type="ORF">NQ176_g223</name>
</gene>
<evidence type="ECO:0000313" key="1">
    <source>
        <dbReference type="EMBL" id="KAJ2984098.1"/>
    </source>
</evidence>
<dbReference type="EMBL" id="JANJQO010000007">
    <property type="protein sequence ID" value="KAJ2984098.1"/>
    <property type="molecule type" value="Genomic_DNA"/>
</dbReference>
<reference evidence="1" key="1">
    <citation type="submission" date="2022-08" db="EMBL/GenBank/DDBJ databases">
        <title>Genome Sequence of Lecanicillium fungicola.</title>
        <authorList>
            <person name="Buettner E."/>
        </authorList>
    </citation>
    <scope>NUCLEOTIDE SEQUENCE</scope>
    <source>
        <strain evidence="1">Babe33</strain>
    </source>
</reference>
<proteinExistence type="predicted"/>
<accession>A0ACC1NZ98</accession>
<name>A0ACC1NZ98_9HYPO</name>
<dbReference type="Proteomes" id="UP001143910">
    <property type="component" value="Unassembled WGS sequence"/>
</dbReference>
<keyword evidence="2" id="KW-1185">Reference proteome</keyword>